<dbReference type="Pfam" id="PF02272">
    <property type="entry name" value="DHHA1"/>
    <property type="match status" value="1"/>
</dbReference>
<dbReference type="InterPro" id="IPR051673">
    <property type="entry name" value="SSDNA_exonuclease_RecJ"/>
</dbReference>
<dbReference type="Pfam" id="PF01368">
    <property type="entry name" value="DHH"/>
    <property type="match status" value="1"/>
</dbReference>
<dbReference type="GO" id="GO:0003676">
    <property type="term" value="F:nucleic acid binding"/>
    <property type="evidence" value="ECO:0007669"/>
    <property type="project" value="InterPro"/>
</dbReference>
<evidence type="ECO:0000313" key="11">
    <source>
        <dbReference type="EMBL" id="AGA58611.1"/>
    </source>
</evidence>
<dbReference type="NCBIfam" id="TIGR00644">
    <property type="entry name" value="recJ"/>
    <property type="match status" value="1"/>
</dbReference>
<feature type="coiled-coil region" evidence="6">
    <location>
        <begin position="310"/>
        <end position="337"/>
    </location>
</feature>
<dbReference type="AlphaFoldDB" id="L0EFZ9"/>
<reference evidence="12" key="1">
    <citation type="submission" date="2012-01" db="EMBL/GenBank/DDBJ databases">
        <title>Complete sequence of chromosome of Thermobacillus composti KWC4.</title>
        <authorList>
            <person name="Lucas S."/>
            <person name="Han J."/>
            <person name="Lapidus A."/>
            <person name="Cheng J.-F."/>
            <person name="Goodwin L."/>
            <person name="Pitluck S."/>
            <person name="Peters L."/>
            <person name="Ovchinnikova G."/>
            <person name="Teshima H."/>
            <person name="Detter J.C."/>
            <person name="Han C."/>
            <person name="Tapia R."/>
            <person name="Land M."/>
            <person name="Hauser L."/>
            <person name="Kyrpides N."/>
            <person name="Ivanova N."/>
            <person name="Pagani I."/>
            <person name="Anderson I."/>
            <person name="Woyke T."/>
        </authorList>
    </citation>
    <scope>NUCLEOTIDE SEQUENCE [LARGE SCALE GENOMIC DNA]</scope>
    <source>
        <strain evidence="12">DSM 18247 / JCM 13945 / KWC4</strain>
    </source>
</reference>
<evidence type="ECO:0000256" key="6">
    <source>
        <dbReference type="SAM" id="Coils"/>
    </source>
</evidence>
<dbReference type="Pfam" id="PF17768">
    <property type="entry name" value="RecJ_OB"/>
    <property type="match status" value="1"/>
</dbReference>
<feature type="domain" description="DDH" evidence="7">
    <location>
        <begin position="85"/>
        <end position="229"/>
    </location>
</feature>
<evidence type="ECO:0000259" key="9">
    <source>
        <dbReference type="Pfam" id="PF10141"/>
    </source>
</evidence>
<evidence type="ECO:0000259" key="10">
    <source>
        <dbReference type="Pfam" id="PF17768"/>
    </source>
</evidence>
<keyword evidence="12" id="KW-1185">Reference proteome</keyword>
<dbReference type="Pfam" id="PF10141">
    <property type="entry name" value="ssDNA-exonuc_C"/>
    <property type="match status" value="1"/>
</dbReference>
<accession>L0EFZ9</accession>
<gene>
    <name evidence="11" type="ordered locus">Theco_2507</name>
</gene>
<dbReference type="InterPro" id="IPR001667">
    <property type="entry name" value="DDH_dom"/>
</dbReference>
<evidence type="ECO:0000259" key="8">
    <source>
        <dbReference type="Pfam" id="PF02272"/>
    </source>
</evidence>
<comment type="similarity">
    <text evidence="1">Belongs to the RecJ family.</text>
</comment>
<dbReference type="EMBL" id="CP003255">
    <property type="protein sequence ID" value="AGA58611.1"/>
    <property type="molecule type" value="Genomic_DNA"/>
</dbReference>
<keyword evidence="5 11" id="KW-0269">Exonuclease</keyword>
<keyword evidence="6" id="KW-0175">Coiled coil</keyword>
<protein>
    <recommendedName>
        <fullName evidence="2">Single-stranded-DNA-specific exonuclease RecJ</fullName>
    </recommendedName>
</protein>
<dbReference type="InterPro" id="IPR038763">
    <property type="entry name" value="DHH_sf"/>
</dbReference>
<dbReference type="GO" id="GO:0008409">
    <property type="term" value="F:5'-3' exonuclease activity"/>
    <property type="evidence" value="ECO:0007669"/>
    <property type="project" value="InterPro"/>
</dbReference>
<evidence type="ECO:0000313" key="12">
    <source>
        <dbReference type="Proteomes" id="UP000010795"/>
    </source>
</evidence>
<dbReference type="InterPro" id="IPR004610">
    <property type="entry name" value="RecJ"/>
</dbReference>
<feature type="domain" description="DHHA1" evidence="8">
    <location>
        <begin position="355"/>
        <end position="449"/>
    </location>
</feature>
<evidence type="ECO:0000256" key="3">
    <source>
        <dbReference type="ARBA" id="ARBA00022722"/>
    </source>
</evidence>
<evidence type="ECO:0000256" key="4">
    <source>
        <dbReference type="ARBA" id="ARBA00022801"/>
    </source>
</evidence>
<dbReference type="Proteomes" id="UP000010795">
    <property type="component" value="Chromosome"/>
</dbReference>
<name>L0EFZ9_THECK</name>
<dbReference type="GO" id="GO:0006281">
    <property type="term" value="P:DNA repair"/>
    <property type="evidence" value="ECO:0007669"/>
    <property type="project" value="InterPro"/>
</dbReference>
<dbReference type="SUPFAM" id="SSF64182">
    <property type="entry name" value="DHH phosphoesterases"/>
    <property type="match status" value="1"/>
</dbReference>
<organism evidence="11 12">
    <name type="scientific">Thermobacillus composti (strain DSM 18247 / JCM 13945 / KWC4)</name>
    <dbReference type="NCBI Taxonomy" id="717605"/>
    <lineage>
        <taxon>Bacteria</taxon>
        <taxon>Bacillati</taxon>
        <taxon>Bacillota</taxon>
        <taxon>Bacilli</taxon>
        <taxon>Bacillales</taxon>
        <taxon>Paenibacillaceae</taxon>
        <taxon>Thermobacillus</taxon>
    </lineage>
</organism>
<dbReference type="InterPro" id="IPR018779">
    <property type="entry name" value="RecJ_C"/>
</dbReference>
<evidence type="ECO:0000256" key="1">
    <source>
        <dbReference type="ARBA" id="ARBA00005915"/>
    </source>
</evidence>
<keyword evidence="4" id="KW-0378">Hydrolase</keyword>
<dbReference type="Gene3D" id="3.90.1640.30">
    <property type="match status" value="1"/>
</dbReference>
<sequence length="821" mass="87980">MLKSMSRWIVERLAHEDEAAAQRIAGALGLKPLAARLLVRRGLRDADAARAFLEGGPETLHDPFAMKGMREAAERVRLAVSRGDRIRIFGDYDADGVSSTALASLLLRELNAEFDHVVPHRTLEGYGLSVPAVEAAAAAGIGLILTVDNGISANEPIARAKELGIDVVVTDHHEPPPTLPEAAAIVNPKQPGCPYPFKGLAGVGVAFKLAHALLGRPPLEWTELAALGTIADLMPLVDENRFIVRHGLERLRRTDRPGLRALASVCGFDPVTATAESIAFGMAPRINAAGRLRHADPAIVLLLTSDESEAAACAAELDALNRERQRLVDRMVEQAEAIWADKVRAAEAAGKDKPGVIIAAAEGWNVGVAGIVASKLIERHYRPAIVFDIDPETGTAKGSARSIAGFDLHAALTACADLLDHYGGHQAAAGMTLQADRLPELEARLDGLAAEWLTAEDYIRKTEIDLVCAMDEATLAAAEQLKLLEPYGHGNPRPTLLIADVPVRSARTIGKDGRHLHITPQGPPGTTFEAVGFGLGEWAARISDTARVDLVGELNINEWNGRRKPQLLVRDLRVSNVQLFDGRVRRAGAGGTAGRLDRLMELGTRGIAAEPAAVFTADPALREAAAAGAADRAGAWIVRGYDDGDEALGECRSIVLIDPPPSEERLAAILEACREPAAVYALYEVQDAHDPDRSAFTAAYRLLRDTITEPVLPEEARALLGRKLAFPPELADLVLNVFGELGFIESEGSRIRLAMNPAKRSLEESAAYREAVRAAEARRFWSAPAAELAAWIERKAPACREFGQEPNIRLQPAGAAIPQGG</sequence>
<feature type="domain" description="Single-stranded-DNA-specific exonuclease RecJ C-terminal" evidence="9">
    <location>
        <begin position="610"/>
        <end position="791"/>
    </location>
</feature>
<evidence type="ECO:0000256" key="2">
    <source>
        <dbReference type="ARBA" id="ARBA00019841"/>
    </source>
</evidence>
<dbReference type="eggNOG" id="COG4199">
    <property type="taxonomic scope" value="Bacteria"/>
</dbReference>
<evidence type="ECO:0000256" key="5">
    <source>
        <dbReference type="ARBA" id="ARBA00022839"/>
    </source>
</evidence>
<feature type="domain" description="RecJ OB" evidence="10">
    <location>
        <begin position="464"/>
        <end position="571"/>
    </location>
</feature>
<dbReference type="OrthoDB" id="9809852at2"/>
<dbReference type="eggNOG" id="COG0608">
    <property type="taxonomic scope" value="Bacteria"/>
</dbReference>
<dbReference type="PANTHER" id="PTHR30255">
    <property type="entry name" value="SINGLE-STRANDED-DNA-SPECIFIC EXONUCLEASE RECJ"/>
    <property type="match status" value="1"/>
</dbReference>
<evidence type="ECO:0000259" key="7">
    <source>
        <dbReference type="Pfam" id="PF01368"/>
    </source>
</evidence>
<dbReference type="InterPro" id="IPR041122">
    <property type="entry name" value="RecJ_OB"/>
</dbReference>
<keyword evidence="3" id="KW-0540">Nuclease</keyword>
<dbReference type="KEGG" id="tco:Theco_2507"/>
<dbReference type="PANTHER" id="PTHR30255:SF2">
    <property type="entry name" value="SINGLE-STRANDED-DNA-SPECIFIC EXONUCLEASE RECJ"/>
    <property type="match status" value="1"/>
</dbReference>
<dbReference type="Gene3D" id="3.10.310.30">
    <property type="match status" value="1"/>
</dbReference>
<dbReference type="InterPro" id="IPR003156">
    <property type="entry name" value="DHHA1_dom"/>
</dbReference>
<dbReference type="RefSeq" id="WP_015255355.1">
    <property type="nucleotide sequence ID" value="NC_019897.1"/>
</dbReference>
<proteinExistence type="inferred from homology"/>
<dbReference type="STRING" id="717605.Theco_2507"/>
<dbReference type="HOGENOM" id="CLU_009736_3_1_9"/>
<dbReference type="GO" id="GO:0006310">
    <property type="term" value="P:DNA recombination"/>
    <property type="evidence" value="ECO:0007669"/>
    <property type="project" value="InterPro"/>
</dbReference>